<dbReference type="PROSITE" id="PS50042">
    <property type="entry name" value="CNMP_BINDING_3"/>
    <property type="match status" value="1"/>
</dbReference>
<feature type="domain" description="Cyclic nucleotide-binding" evidence="1">
    <location>
        <begin position="9"/>
        <end position="113"/>
    </location>
</feature>
<dbReference type="Pfam" id="PF00027">
    <property type="entry name" value="cNMP_binding"/>
    <property type="match status" value="1"/>
</dbReference>
<sequence length="190" mass="22396">MTITDFLKDLVDFSEAELDDILSHFQKEIVSKSQPLVEQGQVCRKLYYVEKGIGRNYYLNSDGKEITQLFFGEGRFMTSLESFFEESPSLYNVEMLEDAEIHSISKNELELLFDRYHKMERLGRLLSTEMLTKVVHKLNAIQFQTAKERYEYMLTEYPDIIYRVPLGMIASYLGMSQETLSRIRKKKIRD</sequence>
<keyword evidence="3" id="KW-1185">Reference proteome</keyword>
<proteinExistence type="predicted"/>
<dbReference type="OrthoDB" id="758145at2"/>
<dbReference type="CDD" id="cd00038">
    <property type="entry name" value="CAP_ED"/>
    <property type="match status" value="1"/>
</dbReference>
<accession>A0A2T6AEF4</accession>
<evidence type="ECO:0000259" key="1">
    <source>
        <dbReference type="PROSITE" id="PS50042"/>
    </source>
</evidence>
<organism evidence="2 3">
    <name type="scientific">Christiangramia gaetbulicola</name>
    <dbReference type="NCBI Taxonomy" id="703340"/>
    <lineage>
        <taxon>Bacteria</taxon>
        <taxon>Pseudomonadati</taxon>
        <taxon>Bacteroidota</taxon>
        <taxon>Flavobacteriia</taxon>
        <taxon>Flavobacteriales</taxon>
        <taxon>Flavobacteriaceae</taxon>
        <taxon>Christiangramia</taxon>
    </lineage>
</organism>
<gene>
    <name evidence="2" type="ORF">C8P64_2579</name>
</gene>
<dbReference type="EMBL" id="QBKQ01000003">
    <property type="protein sequence ID" value="PTX42162.1"/>
    <property type="molecule type" value="Genomic_DNA"/>
</dbReference>
<dbReference type="InterPro" id="IPR018490">
    <property type="entry name" value="cNMP-bd_dom_sf"/>
</dbReference>
<dbReference type="InterPro" id="IPR014710">
    <property type="entry name" value="RmlC-like_jellyroll"/>
</dbReference>
<dbReference type="AlphaFoldDB" id="A0A2T6AEF4"/>
<name>A0A2T6AEF4_9FLAO</name>
<protein>
    <submittedName>
        <fullName evidence="2">CRP-like cAMP-binding protein</fullName>
    </submittedName>
</protein>
<evidence type="ECO:0000313" key="3">
    <source>
        <dbReference type="Proteomes" id="UP000244174"/>
    </source>
</evidence>
<reference evidence="2 3" key="1">
    <citation type="submission" date="2018-04" db="EMBL/GenBank/DDBJ databases">
        <title>Genomic Encyclopedia of Archaeal and Bacterial Type Strains, Phase II (KMG-II): from individual species to whole genera.</title>
        <authorList>
            <person name="Goeker M."/>
        </authorList>
    </citation>
    <scope>NUCLEOTIDE SEQUENCE [LARGE SCALE GENOMIC DNA]</scope>
    <source>
        <strain evidence="2 3">DSM 23082</strain>
    </source>
</reference>
<dbReference type="Gene3D" id="2.60.120.10">
    <property type="entry name" value="Jelly Rolls"/>
    <property type="match status" value="1"/>
</dbReference>
<dbReference type="RefSeq" id="WP_108172465.1">
    <property type="nucleotide sequence ID" value="NZ_QBKQ01000003.1"/>
</dbReference>
<evidence type="ECO:0000313" key="2">
    <source>
        <dbReference type="EMBL" id="PTX42162.1"/>
    </source>
</evidence>
<dbReference type="InterPro" id="IPR000595">
    <property type="entry name" value="cNMP-bd_dom"/>
</dbReference>
<dbReference type="Proteomes" id="UP000244174">
    <property type="component" value="Unassembled WGS sequence"/>
</dbReference>
<dbReference type="SUPFAM" id="SSF51206">
    <property type="entry name" value="cAMP-binding domain-like"/>
    <property type="match status" value="1"/>
</dbReference>
<comment type="caution">
    <text evidence="2">The sequence shown here is derived from an EMBL/GenBank/DDBJ whole genome shotgun (WGS) entry which is preliminary data.</text>
</comment>